<comment type="caution">
    <text evidence="1">The sequence shown here is derived from an EMBL/GenBank/DDBJ whole genome shotgun (WGS) entry which is preliminary data.</text>
</comment>
<dbReference type="EMBL" id="PSYR01000002">
    <property type="protein sequence ID" value="RCN55771.1"/>
    <property type="molecule type" value="Genomic_DNA"/>
</dbReference>
<name>A0A368HE73_9GAMM</name>
<evidence type="ECO:0000313" key="2">
    <source>
        <dbReference type="Proteomes" id="UP000253250"/>
    </source>
</evidence>
<evidence type="ECO:0000313" key="1">
    <source>
        <dbReference type="EMBL" id="RCN55771.1"/>
    </source>
</evidence>
<organism evidence="1 2">
    <name type="scientific">Acidiferrobacter thiooxydans</name>
    <dbReference type="NCBI Taxonomy" id="163359"/>
    <lineage>
        <taxon>Bacteria</taxon>
        <taxon>Pseudomonadati</taxon>
        <taxon>Pseudomonadota</taxon>
        <taxon>Gammaproteobacteria</taxon>
        <taxon>Acidiferrobacterales</taxon>
        <taxon>Acidiferrobacteraceae</taxon>
        <taxon>Acidiferrobacter</taxon>
    </lineage>
</organism>
<protein>
    <submittedName>
        <fullName evidence="1">Uncharacterized protein</fullName>
    </submittedName>
</protein>
<gene>
    <name evidence="1" type="ORF">C4900_07565</name>
</gene>
<dbReference type="Proteomes" id="UP000253250">
    <property type="component" value="Unassembled WGS sequence"/>
</dbReference>
<sequence length="76" mass="8503">MNDDLGLSLELYRDTRTGDVFVRVPHEEVGCPIHLRFLDSAPGDPEGVLTYDVRTFLRLVATGVLESIPCHVIYDS</sequence>
<dbReference type="RefSeq" id="WP_114282879.1">
    <property type="nucleotide sequence ID" value="NZ_PSYR01000002.1"/>
</dbReference>
<accession>A0A368HE73</accession>
<reference evidence="1 2" key="1">
    <citation type="submission" date="2018-02" db="EMBL/GenBank/DDBJ databases">
        <title>Insights into the biology of acidophilic members of the Acidiferrobacteraceae family derived from comparative genomic analyses.</title>
        <authorList>
            <person name="Issotta F."/>
            <person name="Thyssen C."/>
            <person name="Mena C."/>
            <person name="Moya A."/>
            <person name="Bellenberg S."/>
            <person name="Sproer C."/>
            <person name="Covarrubias P.C."/>
            <person name="Sand W."/>
            <person name="Quatrini R."/>
            <person name="Vera M."/>
        </authorList>
    </citation>
    <scope>NUCLEOTIDE SEQUENCE [LARGE SCALE GENOMIC DNA]</scope>
    <source>
        <strain evidence="2">m-1</strain>
    </source>
</reference>
<keyword evidence="2" id="KW-1185">Reference proteome</keyword>
<proteinExistence type="predicted"/>
<dbReference type="AlphaFoldDB" id="A0A368HE73"/>